<gene>
    <name evidence="9" type="ORF">FG486_04975</name>
</gene>
<dbReference type="Proteomes" id="UP000589292">
    <property type="component" value="Unassembled WGS sequence"/>
</dbReference>
<dbReference type="InterPro" id="IPR015931">
    <property type="entry name" value="Acnase/IPM_dHydase_lsu_aba_1/3"/>
</dbReference>
<reference evidence="9 10" key="1">
    <citation type="journal article" date="1994" name="Int. J. Syst. Bacteriol.">
        <title>Phylogenetic positions of novel aerobic, bacteriochlorophyll a-containing bacteria and description of Roseococcus thiosulfatophilus gen. nov., sp. nov., Erythromicrobium ramosum gen. nov., sp. nov., and Erythrobacter litoralis sp. nov.</title>
        <authorList>
            <person name="Yurkov V."/>
            <person name="Stackebrandt E."/>
            <person name="Holmes A."/>
            <person name="Fuerst J.A."/>
            <person name="Hugenholtz P."/>
            <person name="Golecki J."/>
            <person name="Gad'on N."/>
            <person name="Gorlenko V.M."/>
            <person name="Kompantseva E.I."/>
            <person name="Drews G."/>
        </authorList>
    </citation>
    <scope>NUCLEOTIDE SEQUENCE [LARGE SCALE GENOMIC DNA]</scope>
    <source>
        <strain evidence="9 10">KR-99</strain>
    </source>
</reference>
<dbReference type="GO" id="GO:0046872">
    <property type="term" value="F:metal ion binding"/>
    <property type="evidence" value="ECO:0007669"/>
    <property type="project" value="UniProtKB-KW"/>
</dbReference>
<keyword evidence="4" id="KW-0479">Metal-binding</keyword>
<dbReference type="PROSITE" id="PS01244">
    <property type="entry name" value="ACONITASE_2"/>
    <property type="match status" value="1"/>
</dbReference>
<keyword evidence="10" id="KW-1185">Reference proteome</keyword>
<evidence type="ECO:0000256" key="2">
    <source>
        <dbReference type="ARBA" id="ARBA00011271"/>
    </source>
</evidence>
<dbReference type="Gene3D" id="3.30.499.10">
    <property type="entry name" value="Aconitase, domain 3"/>
    <property type="match status" value="2"/>
</dbReference>
<keyword evidence="3" id="KW-0004">4Fe-4S</keyword>
<feature type="domain" description="Aconitase/3-isopropylmalate dehydratase large subunit alpha/beta/alpha" evidence="8">
    <location>
        <begin position="59"/>
        <end position="224"/>
    </location>
</feature>
<dbReference type="PANTHER" id="PTHR43822:SF2">
    <property type="entry name" value="HOMOACONITASE, MITOCHONDRIAL"/>
    <property type="match status" value="1"/>
</dbReference>
<evidence type="ECO:0000313" key="9">
    <source>
        <dbReference type="EMBL" id="MBA1373681.1"/>
    </source>
</evidence>
<dbReference type="Pfam" id="PF00330">
    <property type="entry name" value="Aconitase"/>
    <property type="match status" value="2"/>
</dbReference>
<dbReference type="NCBIfam" id="NF001614">
    <property type="entry name" value="PRK00402.1"/>
    <property type="match status" value="1"/>
</dbReference>
<keyword evidence="6" id="KW-0411">Iron-sulfur</keyword>
<evidence type="ECO:0000256" key="6">
    <source>
        <dbReference type="ARBA" id="ARBA00023014"/>
    </source>
</evidence>
<dbReference type="AlphaFoldDB" id="A0A7V8RC22"/>
<name>A0A7V8RC22_9SPHN</name>
<dbReference type="InterPro" id="IPR001030">
    <property type="entry name" value="Acoase/IPM_deHydtase_lsu_aba"/>
</dbReference>
<dbReference type="InterPro" id="IPR050067">
    <property type="entry name" value="IPM_dehydratase_rel_enz"/>
</dbReference>
<dbReference type="EMBL" id="VDES01000001">
    <property type="protein sequence ID" value="MBA1373681.1"/>
    <property type="molecule type" value="Genomic_DNA"/>
</dbReference>
<evidence type="ECO:0000259" key="8">
    <source>
        <dbReference type="Pfam" id="PF00330"/>
    </source>
</evidence>
<dbReference type="SUPFAM" id="SSF53732">
    <property type="entry name" value="Aconitase iron-sulfur domain"/>
    <property type="match status" value="1"/>
</dbReference>
<evidence type="ECO:0000256" key="1">
    <source>
        <dbReference type="ARBA" id="ARBA00001966"/>
    </source>
</evidence>
<organism evidence="9 10">
    <name type="scientific">Sphingomonas ursincola</name>
    <dbReference type="NCBI Taxonomy" id="56361"/>
    <lineage>
        <taxon>Bacteria</taxon>
        <taxon>Pseudomonadati</taxon>
        <taxon>Pseudomonadota</taxon>
        <taxon>Alphaproteobacteria</taxon>
        <taxon>Sphingomonadales</taxon>
        <taxon>Sphingomonadaceae</taxon>
        <taxon>Sphingomonas</taxon>
    </lineage>
</organism>
<dbReference type="GO" id="GO:0019752">
    <property type="term" value="P:carboxylic acid metabolic process"/>
    <property type="evidence" value="ECO:0007669"/>
    <property type="project" value="UniProtKB-ARBA"/>
</dbReference>
<dbReference type="PANTHER" id="PTHR43822">
    <property type="entry name" value="HOMOACONITASE, MITOCHONDRIAL-RELATED"/>
    <property type="match status" value="1"/>
</dbReference>
<dbReference type="GO" id="GO:0051539">
    <property type="term" value="F:4 iron, 4 sulfur cluster binding"/>
    <property type="evidence" value="ECO:0007669"/>
    <property type="project" value="UniProtKB-KW"/>
</dbReference>
<dbReference type="PRINTS" id="PR00415">
    <property type="entry name" value="ACONITASE"/>
</dbReference>
<comment type="subunit">
    <text evidence="2">Heterodimer of LeuC and LeuD.</text>
</comment>
<evidence type="ECO:0000256" key="3">
    <source>
        <dbReference type="ARBA" id="ARBA00022485"/>
    </source>
</evidence>
<comment type="caution">
    <text evidence="9">The sequence shown here is derived from an EMBL/GenBank/DDBJ whole genome shotgun (WGS) entry which is preliminary data.</text>
</comment>
<proteinExistence type="predicted"/>
<feature type="domain" description="Aconitase/3-isopropylmalate dehydratase large subunit alpha/beta/alpha" evidence="8">
    <location>
        <begin position="272"/>
        <end position="397"/>
    </location>
</feature>
<evidence type="ECO:0000256" key="7">
    <source>
        <dbReference type="ARBA" id="ARBA00023239"/>
    </source>
</evidence>
<accession>A0A7V8RC22</accession>
<protein>
    <submittedName>
        <fullName evidence="9">3-isopropylmalate dehydratase large subunit</fullName>
    </submittedName>
</protein>
<dbReference type="InterPro" id="IPR018136">
    <property type="entry name" value="Aconitase_4Fe-4S_BS"/>
</dbReference>
<keyword evidence="7" id="KW-0456">Lyase</keyword>
<comment type="cofactor">
    <cofactor evidence="1">
        <name>[4Fe-4S] cluster</name>
        <dbReference type="ChEBI" id="CHEBI:49883"/>
    </cofactor>
</comment>
<evidence type="ECO:0000256" key="5">
    <source>
        <dbReference type="ARBA" id="ARBA00023004"/>
    </source>
</evidence>
<sequence length="428" mass="45871">MTLVQQIIADHARQARAEVGSIVEVEVDWIYAQDGNVPTIARLFELHGLHVGDTSRIRFVCDHSVLAPDRLMASRVKDAERFAARQGIEMVPVGSGISHLLAAEQQWFRPGRLVLGADSHTCTGGAFQSLALGMGATDIACAMAEGRTWLRVPETVRIELRGRPSRHASPKDVMLHILATNTPEAFLYRSIEWCGEWIESLNAEGAATVANMSVELGAKCCFVSAWQGCPSGMMRIDPDAEDGARKMVIQLDGLQPQFADGHAISTGRSIDKADREPVDCVFVGSCANSRLEDIGTVARLLRGRSIAPGLRLVVTPGTRNIHLQALQHGHVETLIAAGALVTPAGCGPCVGTQGHVPADGDLVVSTMNRNFLGRMGNPHARIVLVSPLVAAATALLGHIPSLAELEDLTLTDDVSPDHDRADQPERAS</sequence>
<dbReference type="RefSeq" id="WP_181266662.1">
    <property type="nucleotide sequence ID" value="NZ_BAAAGB010000002.1"/>
</dbReference>
<keyword evidence="5" id="KW-0408">Iron</keyword>
<dbReference type="InterPro" id="IPR036008">
    <property type="entry name" value="Aconitase_4Fe-4S_dom"/>
</dbReference>
<dbReference type="GO" id="GO:0016829">
    <property type="term" value="F:lyase activity"/>
    <property type="evidence" value="ECO:0007669"/>
    <property type="project" value="UniProtKB-KW"/>
</dbReference>
<evidence type="ECO:0000313" key="10">
    <source>
        <dbReference type="Proteomes" id="UP000589292"/>
    </source>
</evidence>
<evidence type="ECO:0000256" key="4">
    <source>
        <dbReference type="ARBA" id="ARBA00022723"/>
    </source>
</evidence>